<reference evidence="2" key="2">
    <citation type="submission" date="2025-09" db="UniProtKB">
        <authorList>
            <consortium name="Ensembl"/>
        </authorList>
    </citation>
    <scope>IDENTIFICATION</scope>
</reference>
<evidence type="ECO:0000313" key="3">
    <source>
        <dbReference type="Proteomes" id="UP000261580"/>
    </source>
</evidence>
<name>A0A3Q4HEY8_NEOBR</name>
<sequence>MQRKEIGLEKKSHLVPSCPPTQAPSKVIHKWKIFKTVVSHPGLDRLRCAMHPFFYTYPCQVFRGAAICRSCHRARGAYPEQVRMCMHAILRETAKPPKATSQILTV</sequence>
<keyword evidence="3" id="KW-1185">Reference proteome</keyword>
<dbReference type="AlphaFoldDB" id="A0A3Q4HEY8"/>
<organism evidence="2 3">
    <name type="scientific">Neolamprologus brichardi</name>
    <name type="common">Fairy cichlid</name>
    <name type="synonym">Lamprologus brichardi</name>
    <dbReference type="NCBI Taxonomy" id="32507"/>
    <lineage>
        <taxon>Eukaryota</taxon>
        <taxon>Metazoa</taxon>
        <taxon>Chordata</taxon>
        <taxon>Craniata</taxon>
        <taxon>Vertebrata</taxon>
        <taxon>Euteleostomi</taxon>
        <taxon>Actinopterygii</taxon>
        <taxon>Neopterygii</taxon>
        <taxon>Teleostei</taxon>
        <taxon>Neoteleostei</taxon>
        <taxon>Acanthomorphata</taxon>
        <taxon>Ovalentaria</taxon>
        <taxon>Cichlomorphae</taxon>
        <taxon>Cichliformes</taxon>
        <taxon>Cichlidae</taxon>
        <taxon>African cichlids</taxon>
        <taxon>Pseudocrenilabrinae</taxon>
        <taxon>Lamprologini</taxon>
        <taxon>Neolamprologus</taxon>
    </lineage>
</organism>
<protein>
    <submittedName>
        <fullName evidence="2">Uncharacterized protein</fullName>
    </submittedName>
</protein>
<proteinExistence type="predicted"/>
<evidence type="ECO:0000313" key="2">
    <source>
        <dbReference type="Ensembl" id="ENSNBRP00000021845.1"/>
    </source>
</evidence>
<dbReference type="Proteomes" id="UP000261580">
    <property type="component" value="Unassembled WGS sequence"/>
</dbReference>
<reference evidence="2" key="1">
    <citation type="submission" date="2025-08" db="UniProtKB">
        <authorList>
            <consortium name="Ensembl"/>
        </authorList>
    </citation>
    <scope>IDENTIFICATION</scope>
</reference>
<evidence type="ECO:0000256" key="1">
    <source>
        <dbReference type="SAM" id="MobiDB-lite"/>
    </source>
</evidence>
<feature type="region of interest" description="Disordered" evidence="1">
    <location>
        <begin position="1"/>
        <end position="22"/>
    </location>
</feature>
<dbReference type="Ensembl" id="ENSNBRT00000022429.1">
    <property type="protein sequence ID" value="ENSNBRP00000021845.1"/>
    <property type="gene ID" value="ENSNBRG00000016758.1"/>
</dbReference>
<feature type="compositionally biased region" description="Basic and acidic residues" evidence="1">
    <location>
        <begin position="1"/>
        <end position="12"/>
    </location>
</feature>
<accession>A0A3Q4HEY8</accession>